<accession>A0AAV6ZPX4</accession>
<sequence>MSLAVHPCAATFDILGFPPHKSLFIFRPDVAQLSRLWFISGPERTVLSNDPSWCQHGPVQHYFLEGFSGRVIISPGVIINRSG</sequence>
<name>A0AAV6ZPX4_ENGPU</name>
<evidence type="ECO:0000313" key="2">
    <source>
        <dbReference type="Proteomes" id="UP000824782"/>
    </source>
</evidence>
<dbReference type="EMBL" id="WNYA01000175">
    <property type="protein sequence ID" value="KAG8549512.1"/>
    <property type="molecule type" value="Genomic_DNA"/>
</dbReference>
<reference evidence="1" key="1">
    <citation type="thesis" date="2020" institute="ProQuest LLC" country="789 East Eisenhower Parkway, Ann Arbor, MI, USA">
        <title>Comparative Genomics and Chromosome Evolution.</title>
        <authorList>
            <person name="Mudd A.B."/>
        </authorList>
    </citation>
    <scope>NUCLEOTIDE SEQUENCE</scope>
    <source>
        <strain evidence="1">237g6f4</strain>
        <tissue evidence="1">Blood</tissue>
    </source>
</reference>
<comment type="caution">
    <text evidence="1">The sequence shown here is derived from an EMBL/GenBank/DDBJ whole genome shotgun (WGS) entry which is preliminary data.</text>
</comment>
<gene>
    <name evidence="1" type="ORF">GDO81_020987</name>
</gene>
<evidence type="ECO:0000313" key="1">
    <source>
        <dbReference type="EMBL" id="KAG8549512.1"/>
    </source>
</evidence>
<keyword evidence="2" id="KW-1185">Reference proteome</keyword>
<dbReference type="AlphaFoldDB" id="A0AAV6ZPX4"/>
<dbReference type="Proteomes" id="UP000824782">
    <property type="component" value="Unassembled WGS sequence"/>
</dbReference>
<proteinExistence type="predicted"/>
<protein>
    <submittedName>
        <fullName evidence="1">Uncharacterized protein</fullName>
    </submittedName>
</protein>
<organism evidence="1 2">
    <name type="scientific">Engystomops pustulosus</name>
    <name type="common">Tungara frog</name>
    <name type="synonym">Physalaemus pustulosus</name>
    <dbReference type="NCBI Taxonomy" id="76066"/>
    <lineage>
        <taxon>Eukaryota</taxon>
        <taxon>Metazoa</taxon>
        <taxon>Chordata</taxon>
        <taxon>Craniata</taxon>
        <taxon>Vertebrata</taxon>
        <taxon>Euteleostomi</taxon>
        <taxon>Amphibia</taxon>
        <taxon>Batrachia</taxon>
        <taxon>Anura</taxon>
        <taxon>Neobatrachia</taxon>
        <taxon>Hyloidea</taxon>
        <taxon>Leptodactylidae</taxon>
        <taxon>Leiuperinae</taxon>
        <taxon>Engystomops</taxon>
    </lineage>
</organism>